<dbReference type="InterPro" id="IPR017379">
    <property type="entry name" value="GIPC1/2/3"/>
</dbReference>
<dbReference type="OrthoDB" id="6509831at2759"/>
<protein>
    <submittedName>
        <fullName evidence="4">PDZ domain-containing protein GIPC1</fullName>
    </submittedName>
</protein>
<dbReference type="InterPro" id="IPR036034">
    <property type="entry name" value="PDZ_sf"/>
</dbReference>
<evidence type="ECO:0000313" key="6">
    <source>
        <dbReference type="Proteomes" id="UP000070412"/>
    </source>
</evidence>
<dbReference type="Pfam" id="PF25083">
    <property type="entry name" value="GIPC1_GH1"/>
    <property type="match status" value="1"/>
</dbReference>
<feature type="compositionally biased region" description="Basic and acidic residues" evidence="2">
    <location>
        <begin position="362"/>
        <end position="372"/>
    </location>
</feature>
<dbReference type="InterPro" id="IPR056814">
    <property type="entry name" value="GIPC1-3_GH1"/>
</dbReference>
<gene>
    <name evidence="4" type="ORF">SSS_6520</name>
</gene>
<dbReference type="Proteomes" id="UP000070412">
    <property type="component" value="Unassembled WGS sequence"/>
</dbReference>
<dbReference type="Gene3D" id="2.30.42.10">
    <property type="match status" value="1"/>
</dbReference>
<dbReference type="EMBL" id="WVUK01000056">
    <property type="protein sequence ID" value="KAF7492458.1"/>
    <property type="molecule type" value="Genomic_DNA"/>
</dbReference>
<feature type="compositionally biased region" description="Polar residues" evidence="2">
    <location>
        <begin position="389"/>
        <end position="399"/>
    </location>
</feature>
<proteinExistence type="inferred from homology"/>
<feature type="region of interest" description="Disordered" evidence="2">
    <location>
        <begin position="349"/>
        <end position="399"/>
    </location>
</feature>
<reference evidence="6" key="1">
    <citation type="journal article" date="2020" name="PLoS Negl. Trop. Dis.">
        <title>High-quality nuclear genome for Sarcoptes scabiei-A critical resource for a neglected parasite.</title>
        <authorList>
            <person name="Korhonen P.K."/>
            <person name="Gasser R.B."/>
            <person name="Ma G."/>
            <person name="Wang T."/>
            <person name="Stroehlein A.J."/>
            <person name="Young N.D."/>
            <person name="Ang C.S."/>
            <person name="Fernando D.D."/>
            <person name="Lu H.C."/>
            <person name="Taylor S."/>
            <person name="Reynolds S.L."/>
            <person name="Mofiz E."/>
            <person name="Najaraj S.H."/>
            <person name="Gowda H."/>
            <person name="Madugundu A."/>
            <person name="Renuse S."/>
            <person name="Holt D."/>
            <person name="Pandey A."/>
            <person name="Papenfuss A.T."/>
            <person name="Fischer K."/>
        </authorList>
    </citation>
    <scope>NUCLEOTIDE SEQUENCE [LARGE SCALE GENOMIC DNA]</scope>
</reference>
<evidence type="ECO:0000259" key="3">
    <source>
        <dbReference type="PROSITE" id="PS50106"/>
    </source>
</evidence>
<dbReference type="EnsemblMetazoa" id="SSS_6520s_mrna">
    <property type="protein sequence ID" value="KAF7492458.1"/>
    <property type="gene ID" value="SSS_6520"/>
</dbReference>
<feature type="region of interest" description="Disordered" evidence="2">
    <location>
        <begin position="35"/>
        <end position="83"/>
    </location>
</feature>
<evidence type="ECO:0000313" key="4">
    <source>
        <dbReference type="EMBL" id="KAF7492458.1"/>
    </source>
</evidence>
<keyword evidence="6" id="KW-1185">Reference proteome</keyword>
<dbReference type="SUPFAM" id="SSF50156">
    <property type="entry name" value="PDZ domain-like"/>
    <property type="match status" value="1"/>
</dbReference>
<dbReference type="InterPro" id="IPR001478">
    <property type="entry name" value="PDZ"/>
</dbReference>
<feature type="domain" description="PDZ" evidence="3">
    <location>
        <begin position="241"/>
        <end position="308"/>
    </location>
</feature>
<feature type="compositionally biased region" description="Low complexity" evidence="2">
    <location>
        <begin position="129"/>
        <end position="155"/>
    </location>
</feature>
<feature type="region of interest" description="Disordered" evidence="2">
    <location>
        <begin position="125"/>
        <end position="157"/>
    </location>
</feature>
<dbReference type="SMART" id="SM00228">
    <property type="entry name" value="PDZ"/>
    <property type="match status" value="1"/>
</dbReference>
<dbReference type="AlphaFoldDB" id="A0A834RF91"/>
<dbReference type="PANTHER" id="PTHR12259">
    <property type="entry name" value="RGS-GAIP INTERACTING PROTEIN GIPC"/>
    <property type="match status" value="1"/>
</dbReference>
<feature type="compositionally biased region" description="Low complexity" evidence="2">
    <location>
        <begin position="36"/>
        <end position="47"/>
    </location>
</feature>
<accession>A0A834RF91</accession>
<reference evidence="5" key="3">
    <citation type="submission" date="2022-06" db="UniProtKB">
        <authorList>
            <consortium name="EnsemblMetazoa"/>
        </authorList>
    </citation>
    <scope>IDENTIFICATION</scope>
</reference>
<reference evidence="4" key="2">
    <citation type="submission" date="2020-01" db="EMBL/GenBank/DDBJ databases">
        <authorList>
            <person name="Korhonen P.K.K."/>
            <person name="Guangxu M.G."/>
            <person name="Wang T.W."/>
            <person name="Stroehlein A.J.S."/>
            <person name="Young N.D."/>
            <person name="Ang C.-S.A."/>
            <person name="Fernando D.W.F."/>
            <person name="Lu H.L."/>
            <person name="Taylor S.T."/>
            <person name="Ehtesham M.E.M."/>
            <person name="Najaraj S.H.N."/>
            <person name="Harsha G.H.G."/>
            <person name="Madugundu A.M."/>
            <person name="Renuse S.R."/>
            <person name="Holt D.H."/>
            <person name="Pandey A.P."/>
            <person name="Papenfuss A.P."/>
            <person name="Gasser R.B.G."/>
            <person name="Fischer K.F."/>
        </authorList>
    </citation>
    <scope>NUCLEOTIDE SEQUENCE</scope>
    <source>
        <strain evidence="4">SSS_KF_BRIS2020</strain>
    </source>
</reference>
<feature type="compositionally biased region" description="Basic and acidic residues" evidence="2">
    <location>
        <begin position="379"/>
        <end position="388"/>
    </location>
</feature>
<comment type="similarity">
    <text evidence="1">Belongs to the GIPC family.</text>
</comment>
<name>A0A834RF91_SARSC</name>
<dbReference type="PROSITE" id="PS50106">
    <property type="entry name" value="PDZ"/>
    <property type="match status" value="1"/>
</dbReference>
<dbReference type="PANTHER" id="PTHR12259:SF1">
    <property type="entry name" value="GH21964P"/>
    <property type="match status" value="1"/>
</dbReference>
<evidence type="ECO:0000313" key="5">
    <source>
        <dbReference type="EnsemblMetazoa" id="KAF7492458.1"/>
    </source>
</evidence>
<evidence type="ECO:0000256" key="2">
    <source>
        <dbReference type="SAM" id="MobiDB-lite"/>
    </source>
</evidence>
<organism evidence="4">
    <name type="scientific">Sarcoptes scabiei</name>
    <name type="common">Itch mite</name>
    <name type="synonym">Acarus scabiei</name>
    <dbReference type="NCBI Taxonomy" id="52283"/>
    <lineage>
        <taxon>Eukaryota</taxon>
        <taxon>Metazoa</taxon>
        <taxon>Ecdysozoa</taxon>
        <taxon>Arthropoda</taxon>
        <taxon>Chelicerata</taxon>
        <taxon>Arachnida</taxon>
        <taxon>Acari</taxon>
        <taxon>Acariformes</taxon>
        <taxon>Sarcoptiformes</taxon>
        <taxon>Astigmata</taxon>
        <taxon>Psoroptidia</taxon>
        <taxon>Sarcoptoidea</taxon>
        <taxon>Sarcoptidae</taxon>
        <taxon>Sarcoptinae</taxon>
        <taxon>Sarcoptes</taxon>
    </lineage>
</organism>
<sequence length="399" mass="45738">MFFLPSSSVSLTLSEVPKSFLKNFGRHKFKIKSIENETSSNESNQSKETNEYSTASEETEVIQSSTSSSSTLNDDDDDDRDKNQESFLNLNSEISQRFKSIDDCDRFPNKNDRISMIVDRELRNATAQNSTMKMSDSSLSSLSSSRSQSISTNRSSRQKSSTMVNYEICCLLAEGSPTCFVSNFSSMIELYEKLAKCFDLSMKEIIFCTLNTPKIDMEQVLNGRIAMNDIIFVHRKGKRKEIEIMKNEIFLGLTIADNCNGCCYIKRIKSNSTISKIPFIKIGDHIQSIKGESMLGKRHYEVAAYLKSIPLNEIFTITLVEPVIRSSRSLRSDEIQNYFHRNYSSYRCESRNDDDGDEDEDCEHRDLDEKNNEINLNIDNEKERDKFNLDQQLSTETNH</sequence>
<evidence type="ECO:0000256" key="1">
    <source>
        <dbReference type="ARBA" id="ARBA00009011"/>
    </source>
</evidence>